<evidence type="ECO:0000313" key="2">
    <source>
        <dbReference type="EMBL" id="GMH72105.1"/>
    </source>
</evidence>
<proteinExistence type="predicted"/>
<sequence>MLLFLLVVLILPLSVAFHAPCGFTFALKSTPSSEILSPRGFSFVLKSSSSSDPVGAEVQFAITSGRILNPSGSGWWDDRTSANPIILPPSSTQPKWLCYYYGRSSATWNNDLPAFLPTGCSGVAESVDGLNWTRIKGPENEGAILVPSSNPDDFDHVHVGINDVIPTDDGGYTCFYFGGSTEPLNLGFGPPGPPLKGFKMRPGIATSIDSITFNKSERSPILDMGGKGEWDENFVSWPRVLRLNEENDEEWLMTYHALMPVNPPRWGVGAAISRSGLTGEYKKIDGPILEGGEPGSWDEMGIGTRHVIPNPDGEGFVMVYEGVSGGEKGRHRLGLATSIDGKIWSKVTDLTNEPGGPIFEGADAESDAWDNGNVGTPWIMKLPDNQGWRLYYVGTSDKGRTVAIGAAESSDLFSTNWIRVSPTA</sequence>
<dbReference type="SUPFAM" id="SSF75005">
    <property type="entry name" value="Arabinanase/levansucrase/invertase"/>
    <property type="match status" value="2"/>
</dbReference>
<protein>
    <submittedName>
        <fullName evidence="2">Uncharacterized protein</fullName>
    </submittedName>
</protein>
<gene>
    <name evidence="2" type="ORF">TrLO_g6975</name>
</gene>
<keyword evidence="1" id="KW-0732">Signal</keyword>
<dbReference type="Gene3D" id="2.115.10.20">
    <property type="entry name" value="Glycosyl hydrolase domain, family 43"/>
    <property type="match status" value="3"/>
</dbReference>
<keyword evidence="3" id="KW-1185">Reference proteome</keyword>
<dbReference type="PANTHER" id="PTHR35279:SF4">
    <property type="entry name" value="GLYCOSYL HYDROLASE FAMILY 32 N-TERMINAL DOMAIN-CONTAINING PROTEIN"/>
    <property type="match status" value="1"/>
</dbReference>
<organism evidence="2 3">
    <name type="scientific">Triparma laevis f. longispina</name>
    <dbReference type="NCBI Taxonomy" id="1714387"/>
    <lineage>
        <taxon>Eukaryota</taxon>
        <taxon>Sar</taxon>
        <taxon>Stramenopiles</taxon>
        <taxon>Ochrophyta</taxon>
        <taxon>Bolidophyceae</taxon>
        <taxon>Parmales</taxon>
        <taxon>Triparmaceae</taxon>
        <taxon>Triparma</taxon>
    </lineage>
</organism>
<feature type="signal peptide" evidence="1">
    <location>
        <begin position="1"/>
        <end position="16"/>
    </location>
</feature>
<dbReference type="Proteomes" id="UP001165122">
    <property type="component" value="Unassembled WGS sequence"/>
</dbReference>
<dbReference type="AlphaFoldDB" id="A0A9W7ALK2"/>
<accession>A0A9W7ALK2</accession>
<evidence type="ECO:0000313" key="3">
    <source>
        <dbReference type="Proteomes" id="UP001165122"/>
    </source>
</evidence>
<dbReference type="EMBL" id="BRXW01000647">
    <property type="protein sequence ID" value="GMH72105.1"/>
    <property type="molecule type" value="Genomic_DNA"/>
</dbReference>
<name>A0A9W7ALK2_9STRA</name>
<feature type="chain" id="PRO_5040889453" evidence="1">
    <location>
        <begin position="17"/>
        <end position="424"/>
    </location>
</feature>
<dbReference type="PANTHER" id="PTHR35279">
    <property type="match status" value="1"/>
</dbReference>
<dbReference type="InterPro" id="IPR023296">
    <property type="entry name" value="Glyco_hydro_beta-prop_sf"/>
</dbReference>
<comment type="caution">
    <text evidence="2">The sequence shown here is derived from an EMBL/GenBank/DDBJ whole genome shotgun (WGS) entry which is preliminary data.</text>
</comment>
<dbReference type="OrthoDB" id="3510at2759"/>
<evidence type="ECO:0000256" key="1">
    <source>
        <dbReference type="SAM" id="SignalP"/>
    </source>
</evidence>
<reference evidence="3" key="1">
    <citation type="journal article" date="2023" name="Commun. Biol.">
        <title>Genome analysis of Parmales, the sister group of diatoms, reveals the evolutionary specialization of diatoms from phago-mixotrophs to photoautotrophs.</title>
        <authorList>
            <person name="Ban H."/>
            <person name="Sato S."/>
            <person name="Yoshikawa S."/>
            <person name="Yamada K."/>
            <person name="Nakamura Y."/>
            <person name="Ichinomiya M."/>
            <person name="Sato N."/>
            <person name="Blanc-Mathieu R."/>
            <person name="Endo H."/>
            <person name="Kuwata A."/>
            <person name="Ogata H."/>
        </authorList>
    </citation>
    <scope>NUCLEOTIDE SEQUENCE [LARGE SCALE GENOMIC DNA]</scope>
    <source>
        <strain evidence="3">NIES 3700</strain>
    </source>
</reference>